<sequence>MVKTTLSAVLTGDLVASRKATHAQAEHAMATLSQAAAAFGAEWTMDLRFTRFRGDGWQIHLADPSLGLDAALYMIARLRSADVAVETRLSVGVGPVTTTGTTDLADADGPAFHISGDHLEQIGKRRRIVVAGAGIGPFQSALFDLLDFISAGWSPAQAQAVAMAITESYPTQDDIAAELGITRQAVQSRLSSAGYAYLQEALHAFRTYDFGDAAP</sequence>
<comment type="caution">
    <text evidence="1">The sequence shown here is derived from an EMBL/GenBank/DDBJ whole genome shotgun (WGS) entry which is preliminary data.</text>
</comment>
<accession>A0ABV7GTE4</accession>
<proteinExistence type="predicted"/>
<gene>
    <name evidence="1" type="ORF">ACFOGP_12080</name>
</gene>
<keyword evidence="2" id="KW-1185">Reference proteome</keyword>
<organism evidence="1 2">
    <name type="scientific">Psychromarinibacter halotolerans</name>
    <dbReference type="NCBI Taxonomy" id="1775175"/>
    <lineage>
        <taxon>Bacteria</taxon>
        <taxon>Pseudomonadati</taxon>
        <taxon>Pseudomonadota</taxon>
        <taxon>Alphaproteobacteria</taxon>
        <taxon>Rhodobacterales</taxon>
        <taxon>Paracoccaceae</taxon>
        <taxon>Psychromarinibacter</taxon>
    </lineage>
</organism>
<evidence type="ECO:0000313" key="2">
    <source>
        <dbReference type="Proteomes" id="UP001595632"/>
    </source>
</evidence>
<dbReference type="RefSeq" id="WP_275630743.1">
    <property type="nucleotide sequence ID" value="NZ_JARGYD010000001.1"/>
</dbReference>
<protein>
    <recommendedName>
        <fullName evidence="3">SatD family protein</fullName>
    </recommendedName>
</protein>
<dbReference type="Proteomes" id="UP001595632">
    <property type="component" value="Unassembled WGS sequence"/>
</dbReference>
<evidence type="ECO:0008006" key="3">
    <source>
        <dbReference type="Google" id="ProtNLM"/>
    </source>
</evidence>
<reference evidence="2" key="1">
    <citation type="journal article" date="2019" name="Int. J. Syst. Evol. Microbiol.">
        <title>The Global Catalogue of Microorganisms (GCM) 10K type strain sequencing project: providing services to taxonomists for standard genome sequencing and annotation.</title>
        <authorList>
            <consortium name="The Broad Institute Genomics Platform"/>
            <consortium name="The Broad Institute Genome Sequencing Center for Infectious Disease"/>
            <person name="Wu L."/>
            <person name="Ma J."/>
        </authorList>
    </citation>
    <scope>NUCLEOTIDE SEQUENCE [LARGE SCALE GENOMIC DNA]</scope>
    <source>
        <strain evidence="2">KCTC 52366</strain>
    </source>
</reference>
<dbReference type="EMBL" id="JBHRTB010000010">
    <property type="protein sequence ID" value="MFC3143454.1"/>
    <property type="molecule type" value="Genomic_DNA"/>
</dbReference>
<evidence type="ECO:0000313" key="1">
    <source>
        <dbReference type="EMBL" id="MFC3143454.1"/>
    </source>
</evidence>
<name>A0ABV7GTE4_9RHOB</name>